<protein>
    <recommendedName>
        <fullName evidence="1">CobW C-terminal domain-containing protein</fullName>
    </recommendedName>
</protein>
<feature type="domain" description="CobW C-terminal" evidence="1">
    <location>
        <begin position="211"/>
        <end position="313"/>
    </location>
</feature>
<dbReference type="Pfam" id="PF07683">
    <property type="entry name" value="CobW_C"/>
    <property type="match status" value="1"/>
</dbReference>
<dbReference type="InterPro" id="IPR051927">
    <property type="entry name" value="Zn_Chap_cDPG_Synth"/>
</dbReference>
<comment type="caution">
    <text evidence="2">The sequence shown here is derived from an EMBL/GenBank/DDBJ whole genome shotgun (WGS) entry which is preliminary data.</text>
</comment>
<dbReference type="PANTHER" id="PTHR43603:SF1">
    <property type="entry name" value="ZINC-REGULATED GTPASE METALLOPROTEIN ACTIVATOR 1"/>
    <property type="match status" value="1"/>
</dbReference>
<dbReference type="OrthoDB" id="9808822at2"/>
<dbReference type="EMBL" id="RQVS01000009">
    <property type="protein sequence ID" value="RRJ86383.1"/>
    <property type="molecule type" value="Genomic_DNA"/>
</dbReference>
<dbReference type="AlphaFoldDB" id="A0A3P3W0G3"/>
<dbReference type="PANTHER" id="PTHR43603">
    <property type="entry name" value="COBW DOMAIN-CONTAINING PROTEIN DDB_G0274527"/>
    <property type="match status" value="1"/>
</dbReference>
<proteinExistence type="predicted"/>
<dbReference type="Proteomes" id="UP000274391">
    <property type="component" value="Unassembled WGS sequence"/>
</dbReference>
<sequence>MEQVDVLAVVGSCAPERMAFARRLAIATGRIFIAAGRLSASPDPLDEALALAPWAQEAGAVIEIPGSILATELVGTLAQQDAPTELSGVICVVDAAHLLRDLGRDDYIVRRPRVWREGASVRYTARAMLTVQQLEFASTIVLVNWDALETDELATVMALISHLSPQARVDLDDERRAIATDGVAYSVGQERPGWVTILNHEFAPQFTDERVSAGRYEQLRPLHPGRLQQFLDERLEPREFGTVIRSAGFCRLATRPDVSAQWDHIGSMISFDPLVSAAGDDEDASLLAIGQEIAIIGLDLDLEALGVALDEAALTDAELLAGREAWATFDDPFPAWNVSAERTD</sequence>
<evidence type="ECO:0000259" key="1">
    <source>
        <dbReference type="SMART" id="SM00833"/>
    </source>
</evidence>
<name>A0A3P3W0G3_9MICO</name>
<accession>A0A3P3W0G3</accession>
<evidence type="ECO:0000313" key="3">
    <source>
        <dbReference type="Proteomes" id="UP000274391"/>
    </source>
</evidence>
<keyword evidence="3" id="KW-1185">Reference proteome</keyword>
<gene>
    <name evidence="2" type="ORF">EG850_08520</name>
</gene>
<dbReference type="Gene3D" id="3.40.50.300">
    <property type="entry name" value="P-loop containing nucleotide triphosphate hydrolases"/>
    <property type="match status" value="1"/>
</dbReference>
<organism evidence="2 3">
    <name type="scientific">Gulosibacter macacae</name>
    <dbReference type="NCBI Taxonomy" id="2488791"/>
    <lineage>
        <taxon>Bacteria</taxon>
        <taxon>Bacillati</taxon>
        <taxon>Actinomycetota</taxon>
        <taxon>Actinomycetes</taxon>
        <taxon>Micrococcales</taxon>
        <taxon>Microbacteriaceae</taxon>
        <taxon>Gulosibacter</taxon>
    </lineage>
</organism>
<evidence type="ECO:0000313" key="2">
    <source>
        <dbReference type="EMBL" id="RRJ86383.1"/>
    </source>
</evidence>
<reference evidence="2 3" key="1">
    <citation type="submission" date="2018-11" db="EMBL/GenBank/DDBJ databases">
        <title>YIM 102482-1 draft genome.</title>
        <authorList>
            <person name="Li G."/>
            <person name="Jiang Y."/>
        </authorList>
    </citation>
    <scope>NUCLEOTIDE SEQUENCE [LARGE SCALE GENOMIC DNA]</scope>
    <source>
        <strain evidence="2 3">YIM 102482-1</strain>
    </source>
</reference>
<dbReference type="InterPro" id="IPR027417">
    <property type="entry name" value="P-loop_NTPase"/>
</dbReference>
<dbReference type="RefSeq" id="WP_124972510.1">
    <property type="nucleotide sequence ID" value="NZ_RQVS01000009.1"/>
</dbReference>
<dbReference type="SMART" id="SM00833">
    <property type="entry name" value="CobW_C"/>
    <property type="match status" value="1"/>
</dbReference>
<dbReference type="InterPro" id="IPR011629">
    <property type="entry name" value="CobW-like_C"/>
</dbReference>